<dbReference type="InterPro" id="IPR036653">
    <property type="entry name" value="CinA-like_C"/>
</dbReference>
<reference evidence="2 3" key="1">
    <citation type="submission" date="2020-10" db="EMBL/GenBank/DDBJ databases">
        <title>Sequencing the genomes of 1000 actinobacteria strains.</title>
        <authorList>
            <person name="Klenk H.-P."/>
        </authorList>
    </citation>
    <scope>NUCLEOTIDE SEQUENCE [LARGE SCALE GENOMIC DNA]</scope>
    <source>
        <strain evidence="2 3">DSM 15474</strain>
    </source>
</reference>
<dbReference type="InterPro" id="IPR008136">
    <property type="entry name" value="CinA_C"/>
</dbReference>
<dbReference type="Gene3D" id="3.90.950.20">
    <property type="entry name" value="CinA-like"/>
    <property type="match status" value="1"/>
</dbReference>
<gene>
    <name evidence="2" type="ORF">H4W26_000429</name>
</gene>
<accession>A0ABR9J477</accession>
<keyword evidence="2" id="KW-0378">Hydrolase</keyword>
<dbReference type="EMBL" id="JADBEE010000001">
    <property type="protein sequence ID" value="MBE1513674.1"/>
    <property type="molecule type" value="Genomic_DNA"/>
</dbReference>
<proteinExistence type="predicted"/>
<evidence type="ECO:0000313" key="2">
    <source>
        <dbReference type="EMBL" id="MBE1513674.1"/>
    </source>
</evidence>
<dbReference type="EC" id="3.5.1.42" evidence="2"/>
<sequence length="170" mass="17008">MSTVESIEAEASDVASAVGAILAERGLTVAVAESLTGGKLANQLAAAGGSGDWFVGGVVAYQSDAKHRVLGVPEGPVISEEAVVGMVEGVTSMFGADSGVAASGAAGPDGQEGQPPGTTWMAASVFGVVQTALHHFSGEPLEVLAQTQLRSLQLLRALLAKQSPEAPQGQ</sequence>
<dbReference type="Proteomes" id="UP000636579">
    <property type="component" value="Unassembled WGS sequence"/>
</dbReference>
<feature type="domain" description="CinA C-terminal" evidence="1">
    <location>
        <begin position="13"/>
        <end position="158"/>
    </location>
</feature>
<organism evidence="2 3">
    <name type="scientific">Nesterenkonia halotolerans</name>
    <dbReference type="NCBI Taxonomy" id="225325"/>
    <lineage>
        <taxon>Bacteria</taxon>
        <taxon>Bacillati</taxon>
        <taxon>Actinomycetota</taxon>
        <taxon>Actinomycetes</taxon>
        <taxon>Micrococcales</taxon>
        <taxon>Micrococcaceae</taxon>
        <taxon>Nesterenkonia</taxon>
    </lineage>
</organism>
<protein>
    <submittedName>
        <fullName evidence="2">Nicotinamide-nucleotide amidase</fullName>
        <ecNumber evidence="2">3.5.1.42</ecNumber>
    </submittedName>
</protein>
<evidence type="ECO:0000313" key="3">
    <source>
        <dbReference type="Proteomes" id="UP000636579"/>
    </source>
</evidence>
<dbReference type="RefSeq" id="WP_192590536.1">
    <property type="nucleotide sequence ID" value="NZ_JADBEE010000001.1"/>
</dbReference>
<keyword evidence="3" id="KW-1185">Reference proteome</keyword>
<dbReference type="NCBIfam" id="TIGR00199">
    <property type="entry name" value="PncC_domain"/>
    <property type="match status" value="1"/>
</dbReference>
<dbReference type="SUPFAM" id="SSF142433">
    <property type="entry name" value="CinA-like"/>
    <property type="match status" value="1"/>
</dbReference>
<dbReference type="GO" id="GO:0019159">
    <property type="term" value="F:nicotinamide-nucleotide amidase activity"/>
    <property type="evidence" value="ECO:0007669"/>
    <property type="project" value="UniProtKB-EC"/>
</dbReference>
<comment type="caution">
    <text evidence="2">The sequence shown here is derived from an EMBL/GenBank/DDBJ whole genome shotgun (WGS) entry which is preliminary data.</text>
</comment>
<evidence type="ECO:0000259" key="1">
    <source>
        <dbReference type="Pfam" id="PF02464"/>
    </source>
</evidence>
<dbReference type="Pfam" id="PF02464">
    <property type="entry name" value="CinA"/>
    <property type="match status" value="1"/>
</dbReference>
<name>A0ABR9J477_9MICC</name>